<protein>
    <submittedName>
        <fullName evidence="1">13534_t:CDS:1</fullName>
    </submittedName>
</protein>
<evidence type="ECO:0000313" key="2">
    <source>
        <dbReference type="Proteomes" id="UP000789525"/>
    </source>
</evidence>
<feature type="non-terminal residue" evidence="1">
    <location>
        <position position="1"/>
    </location>
</feature>
<accession>A0ACA9P5D0</accession>
<name>A0ACA9P5D0_9GLOM</name>
<proteinExistence type="predicted"/>
<evidence type="ECO:0000313" key="1">
    <source>
        <dbReference type="EMBL" id="CAG8687222.1"/>
    </source>
</evidence>
<gene>
    <name evidence="1" type="ORF">ACOLOM_LOCUS9658</name>
</gene>
<dbReference type="EMBL" id="CAJVPT010028624">
    <property type="protein sequence ID" value="CAG8687222.1"/>
    <property type="molecule type" value="Genomic_DNA"/>
</dbReference>
<keyword evidence="2" id="KW-1185">Reference proteome</keyword>
<comment type="caution">
    <text evidence="1">The sequence shown here is derived from an EMBL/GenBank/DDBJ whole genome shotgun (WGS) entry which is preliminary data.</text>
</comment>
<organism evidence="1 2">
    <name type="scientific">Acaulospora colombiana</name>
    <dbReference type="NCBI Taxonomy" id="27376"/>
    <lineage>
        <taxon>Eukaryota</taxon>
        <taxon>Fungi</taxon>
        <taxon>Fungi incertae sedis</taxon>
        <taxon>Mucoromycota</taxon>
        <taxon>Glomeromycotina</taxon>
        <taxon>Glomeromycetes</taxon>
        <taxon>Diversisporales</taxon>
        <taxon>Acaulosporaceae</taxon>
        <taxon>Acaulospora</taxon>
    </lineage>
</organism>
<sequence>VTSFFYAIDSPFKLLSVIQPSVPGATSIPETKEELECIKVQIGGRDHIILEGQQGTKAQVMKAMKDSNWVHLACHGSQRQDEPTKSGLILEDGHLTLEEIIKLDLPNAEFAFLSACQTMTGEETLSDEAVHIAGGMLLAGYRGVVATMWSIQDDVAPEVANEFYRRIMADGGRPDSRKAAEALHYSIQQLRKKGGISPTTWIPFVHLGA</sequence>
<reference evidence="1" key="1">
    <citation type="submission" date="2021-06" db="EMBL/GenBank/DDBJ databases">
        <authorList>
            <person name="Kallberg Y."/>
            <person name="Tangrot J."/>
            <person name="Rosling A."/>
        </authorList>
    </citation>
    <scope>NUCLEOTIDE SEQUENCE</scope>
    <source>
        <strain evidence="1">CL356</strain>
    </source>
</reference>
<dbReference type="Proteomes" id="UP000789525">
    <property type="component" value="Unassembled WGS sequence"/>
</dbReference>